<evidence type="ECO:0000313" key="2">
    <source>
        <dbReference type="EMBL" id="CAA3026000.1"/>
    </source>
</evidence>
<dbReference type="Gramene" id="OE9A002181T1">
    <property type="protein sequence ID" value="OE9A002181C1"/>
    <property type="gene ID" value="OE9A002181"/>
</dbReference>
<evidence type="ECO:0000256" key="1">
    <source>
        <dbReference type="SAM" id="SignalP"/>
    </source>
</evidence>
<keyword evidence="1" id="KW-0732">Signal</keyword>
<dbReference type="Proteomes" id="UP000594638">
    <property type="component" value="Unassembled WGS sequence"/>
</dbReference>
<feature type="chain" id="PRO_5035941964" evidence="1">
    <location>
        <begin position="22"/>
        <end position="143"/>
    </location>
</feature>
<sequence length="143" mass="16215">MLIMGKVAVLVTMMLVNNGNGVIRVNVPKDDVEVNGRFRVDVPSFVNNSGGGMRVKTSLNENNGNVSDGMLRIITMTRWITMTSIQELRTGRDDSKFWCLYSTSVARPQPFIYRPPMRSDHFIVGPHILVETQCLYWAMCRMT</sequence>
<accession>A0A8S0V412</accession>
<keyword evidence="3" id="KW-1185">Reference proteome</keyword>
<dbReference type="EMBL" id="CACTIH010009148">
    <property type="protein sequence ID" value="CAA3026000.1"/>
    <property type="molecule type" value="Genomic_DNA"/>
</dbReference>
<dbReference type="AlphaFoldDB" id="A0A8S0V412"/>
<comment type="caution">
    <text evidence="2">The sequence shown here is derived from an EMBL/GenBank/DDBJ whole genome shotgun (WGS) entry which is preliminary data.</text>
</comment>
<evidence type="ECO:0000313" key="3">
    <source>
        <dbReference type="Proteomes" id="UP000594638"/>
    </source>
</evidence>
<protein>
    <submittedName>
        <fullName evidence="2">Uncharacterized protein</fullName>
    </submittedName>
</protein>
<feature type="signal peptide" evidence="1">
    <location>
        <begin position="1"/>
        <end position="21"/>
    </location>
</feature>
<reference evidence="2 3" key="1">
    <citation type="submission" date="2019-12" db="EMBL/GenBank/DDBJ databases">
        <authorList>
            <person name="Alioto T."/>
            <person name="Alioto T."/>
            <person name="Gomez Garrido J."/>
        </authorList>
    </citation>
    <scope>NUCLEOTIDE SEQUENCE [LARGE SCALE GENOMIC DNA]</scope>
</reference>
<gene>
    <name evidence="2" type="ORF">OLEA9_A002181</name>
</gene>
<name>A0A8S0V412_OLEEU</name>
<organism evidence="2 3">
    <name type="scientific">Olea europaea subsp. europaea</name>
    <dbReference type="NCBI Taxonomy" id="158383"/>
    <lineage>
        <taxon>Eukaryota</taxon>
        <taxon>Viridiplantae</taxon>
        <taxon>Streptophyta</taxon>
        <taxon>Embryophyta</taxon>
        <taxon>Tracheophyta</taxon>
        <taxon>Spermatophyta</taxon>
        <taxon>Magnoliopsida</taxon>
        <taxon>eudicotyledons</taxon>
        <taxon>Gunneridae</taxon>
        <taxon>Pentapetalae</taxon>
        <taxon>asterids</taxon>
        <taxon>lamiids</taxon>
        <taxon>Lamiales</taxon>
        <taxon>Oleaceae</taxon>
        <taxon>Oleeae</taxon>
        <taxon>Olea</taxon>
    </lineage>
</organism>
<proteinExistence type="predicted"/>